<dbReference type="SUPFAM" id="SSF48208">
    <property type="entry name" value="Six-hairpin glycosidases"/>
    <property type="match status" value="1"/>
</dbReference>
<dbReference type="PROSITE" id="PS00018">
    <property type="entry name" value="EF_HAND_1"/>
    <property type="match status" value="1"/>
</dbReference>
<gene>
    <name evidence="3" type="ORF">OKA05_17835</name>
</gene>
<dbReference type="InterPro" id="IPR036179">
    <property type="entry name" value="Ig-like_dom_sf"/>
</dbReference>
<dbReference type="InterPro" id="IPR013320">
    <property type="entry name" value="ConA-like_dom_sf"/>
</dbReference>
<proteinExistence type="predicted"/>
<dbReference type="PROSITE" id="PS50835">
    <property type="entry name" value="IG_LIKE"/>
    <property type="match status" value="1"/>
</dbReference>
<dbReference type="InterPro" id="IPR018247">
    <property type="entry name" value="EF_Hand_1_Ca_BS"/>
</dbReference>
<keyword evidence="4" id="KW-1185">Reference proteome</keyword>
<dbReference type="Gene3D" id="2.60.40.10">
    <property type="entry name" value="Immunoglobulins"/>
    <property type="match status" value="1"/>
</dbReference>
<dbReference type="InterPro" id="IPR013783">
    <property type="entry name" value="Ig-like_fold"/>
</dbReference>
<organism evidence="3 4">
    <name type="scientific">Luteolibacter arcticus</name>
    <dbReference type="NCBI Taxonomy" id="1581411"/>
    <lineage>
        <taxon>Bacteria</taxon>
        <taxon>Pseudomonadati</taxon>
        <taxon>Verrucomicrobiota</taxon>
        <taxon>Verrucomicrobiia</taxon>
        <taxon>Verrucomicrobiales</taxon>
        <taxon>Verrucomicrobiaceae</taxon>
        <taxon>Luteolibacter</taxon>
    </lineage>
</organism>
<dbReference type="Proteomes" id="UP001320876">
    <property type="component" value="Unassembled WGS sequence"/>
</dbReference>
<feature type="chain" id="PRO_5046075018" evidence="1">
    <location>
        <begin position="21"/>
        <end position="1403"/>
    </location>
</feature>
<dbReference type="InterPro" id="IPR043757">
    <property type="entry name" value="DUF5703_N"/>
</dbReference>
<evidence type="ECO:0000259" key="2">
    <source>
        <dbReference type="PROSITE" id="PS50835"/>
    </source>
</evidence>
<feature type="signal peptide" evidence="1">
    <location>
        <begin position="1"/>
        <end position="20"/>
    </location>
</feature>
<dbReference type="SMART" id="SM00409">
    <property type="entry name" value="IG"/>
    <property type="match status" value="1"/>
</dbReference>
<sequence>MRLLIPSACLLLLSALCPGASINWNAPATIASDADVSVNGSPVFAYGWNGSSQTVNGVAFTAVGSGVTPVWSSGASFGTFVSSAGATLPAGGLSTAYKSILDGGRYAATGVPCTVTLNNLVSGRNYEVQLWVVDSRTYGPARSETVSSGGNTVTLNYSNAAANVAGGVGQFTIGTFTANAATQTITLTGNASTQINAIQLRDLTPSPPAITAAPQSQSIALGDTVSLAVSVSGSGLLSYQWFHDDEPVDGATAATLVLTNVTATHAGDYTVTVTNPLDSVTSEAARITVVDPIDPAVALDLYNPIWNTPSGNDRGAMPIGNGEVGLMLWVEANGDLQFYLSRSDSRTELDRLVKLGKVRLNLSPNPFASGQPFRQELRLRDGLVEISAGPEASRVTLQVFVDSGSDTVHVKGSSAAPVTVRASYETWRTQDYTGNSGSSPLAGSGFPNLYESADVVDVSGSNHLAFYHRNAWSCVAQLAQVQFMTPYLADIPDPLSNLTFGGRMDLTGATVNGGSSLLTTAPVSSFDLAITTHAAQSASAAAWLGEVAAIKNAAPSATAALQRTEQWWHDYWNRSWLFTTGDGPPDAQPMGWNNLPLRLGADSNGGSPFSGAMARASFYQRVLTPAEITALATGAPDSDVTVINGLSASWLLGTTSGGVCQGRLGTGLDLTTTGTINPVPGGAVSHARFDGGHFQAPDDDRFEPAAGATMEAWVYLDAGEPNTGRLFDKVTANSQNGYLLDLYPGRALRFYNGFDLVNTGGNAIATGTWVHVVTTYDNVTKARAQYVNGSLVAQVDGSTPGSGEGTPSVVTRGYVLTKWMSACGARGNFPIMFNGSLWTVNPNTSPITISNNPDFRNWDHTYFYQNTRLNYLSMPARGELDFMQPFFDYYDRFQALNRGRAQAWHGAATEGQFNNEMTTSFGLTPGGIYGYNRSGVPNWWTSNRYGGALTISPGLELLAMMLDAYDHSGDTAFLQAKILPYAADLFRFIETRYPARIAGKVSMNPIQSLESFQDTTNSMPVVAGMTAVLDRILALPEGLLTPQQAVAFAASKAITPPLPLRTFNDKTIFAPAQAFSNSRTNVEEPEHYATYPFRLTGIGVPTNRLIANDTFEQISLGYGLYKPFVIGGPLYSHSFSGWQTTPLVASVLGRTDDAKYALTSNARLFSSGYRLPAMWGQIYDSVPDGDHGANVLNTAQFMAFQTMGEKIFLLPAWPTDWDVSFKFHAPRATVVSGRFRNGTLDQLEVTPPSRANDLVLMSDVPVHLSGSATVSAYDAQRLEEFSGEDLADPAAWAADADPDGDGLVNLIEYALGLDSLVGNPSPVEFDLATVGEETYLRLTVHRDPTASGVSIKGEATATLENAGSWSSSGLVVEIDTPTEFRVRDSVPASAGNRRFMRLRFSQP</sequence>
<dbReference type="SUPFAM" id="SSF49899">
    <property type="entry name" value="Concanavalin A-like lectins/glucanases"/>
    <property type="match status" value="1"/>
</dbReference>
<dbReference type="InterPro" id="IPR008928">
    <property type="entry name" value="6-hairpin_glycosidase_sf"/>
</dbReference>
<keyword evidence="1" id="KW-0732">Signal</keyword>
<comment type="caution">
    <text evidence="3">The sequence shown here is derived from an EMBL/GenBank/DDBJ whole genome shotgun (WGS) entry which is preliminary data.</text>
</comment>
<dbReference type="EMBL" id="JAPDDT010000008">
    <property type="protein sequence ID" value="MCW1924432.1"/>
    <property type="molecule type" value="Genomic_DNA"/>
</dbReference>
<dbReference type="RefSeq" id="WP_264488541.1">
    <property type="nucleotide sequence ID" value="NZ_JAPDDT010000008.1"/>
</dbReference>
<dbReference type="Pfam" id="PF18961">
    <property type="entry name" value="DUF5703_N"/>
    <property type="match status" value="1"/>
</dbReference>
<dbReference type="Gene3D" id="2.60.120.200">
    <property type="match status" value="2"/>
</dbReference>
<dbReference type="Pfam" id="PF13385">
    <property type="entry name" value="Laminin_G_3"/>
    <property type="match status" value="1"/>
</dbReference>
<evidence type="ECO:0000313" key="4">
    <source>
        <dbReference type="Proteomes" id="UP001320876"/>
    </source>
</evidence>
<name>A0ABT3GLQ4_9BACT</name>
<evidence type="ECO:0000256" key="1">
    <source>
        <dbReference type="SAM" id="SignalP"/>
    </source>
</evidence>
<reference evidence="3 4" key="1">
    <citation type="submission" date="2022-10" db="EMBL/GenBank/DDBJ databases">
        <title>Luteolibacter arcticus strain CCTCC AB 2014275, whole genome shotgun sequencing project.</title>
        <authorList>
            <person name="Zhao G."/>
            <person name="Shen L."/>
        </authorList>
    </citation>
    <scope>NUCLEOTIDE SEQUENCE [LARGE SCALE GENOMIC DNA]</scope>
    <source>
        <strain evidence="3 4">CCTCC AB 2014275</strain>
    </source>
</reference>
<feature type="domain" description="Ig-like" evidence="2">
    <location>
        <begin position="208"/>
        <end position="288"/>
    </location>
</feature>
<accession>A0ABT3GLQ4</accession>
<dbReference type="SUPFAM" id="SSF48726">
    <property type="entry name" value="Immunoglobulin"/>
    <property type="match status" value="1"/>
</dbReference>
<protein>
    <submittedName>
        <fullName evidence="3">DUF5703 domain-containing protein</fullName>
    </submittedName>
</protein>
<dbReference type="InterPro" id="IPR007110">
    <property type="entry name" value="Ig-like_dom"/>
</dbReference>
<dbReference type="Pfam" id="PF13927">
    <property type="entry name" value="Ig_3"/>
    <property type="match status" value="1"/>
</dbReference>
<dbReference type="InterPro" id="IPR003599">
    <property type="entry name" value="Ig_sub"/>
</dbReference>
<evidence type="ECO:0000313" key="3">
    <source>
        <dbReference type="EMBL" id="MCW1924432.1"/>
    </source>
</evidence>